<evidence type="ECO:0000313" key="2">
    <source>
        <dbReference type="Proteomes" id="UP000251313"/>
    </source>
</evidence>
<name>A0AB38FWF3_9ENTR</name>
<gene>
    <name evidence="1" type="ORF">NCTC11967_02703</name>
</gene>
<protein>
    <recommendedName>
        <fullName evidence="3">Secreted protein</fullName>
    </recommendedName>
</protein>
<sequence length="61" mass="6584">MALLAALTGAGELVNCTESNANTKIHRRHPPSHGYRFLMAARSRQAISSRNSMLCISEGGQ</sequence>
<dbReference type="Proteomes" id="UP000251313">
    <property type="component" value="Unassembled WGS sequence"/>
</dbReference>
<dbReference type="AlphaFoldDB" id="A0AB38FWF3"/>
<organism evidence="1 2">
    <name type="scientific">Yokenella regensburgei</name>
    <dbReference type="NCBI Taxonomy" id="158877"/>
    <lineage>
        <taxon>Bacteria</taxon>
        <taxon>Pseudomonadati</taxon>
        <taxon>Pseudomonadota</taxon>
        <taxon>Gammaproteobacteria</taxon>
        <taxon>Enterobacterales</taxon>
        <taxon>Enterobacteriaceae</taxon>
        <taxon>Yokenella</taxon>
    </lineage>
</organism>
<accession>A0AB38FWF3</accession>
<dbReference type="EMBL" id="UAVL01000015">
    <property type="protein sequence ID" value="SQA63637.1"/>
    <property type="molecule type" value="Genomic_DNA"/>
</dbReference>
<evidence type="ECO:0000313" key="1">
    <source>
        <dbReference type="EMBL" id="SQA63637.1"/>
    </source>
</evidence>
<reference evidence="1 2" key="1">
    <citation type="submission" date="2018-06" db="EMBL/GenBank/DDBJ databases">
        <authorList>
            <consortium name="Pathogen Informatics"/>
            <person name="Doyle S."/>
        </authorList>
    </citation>
    <scope>NUCLEOTIDE SEQUENCE [LARGE SCALE GENOMIC DNA]</scope>
    <source>
        <strain evidence="1 2">NCTC11967</strain>
    </source>
</reference>
<comment type="caution">
    <text evidence="1">The sequence shown here is derived from an EMBL/GenBank/DDBJ whole genome shotgun (WGS) entry which is preliminary data.</text>
</comment>
<evidence type="ECO:0008006" key="3">
    <source>
        <dbReference type="Google" id="ProtNLM"/>
    </source>
</evidence>
<proteinExistence type="predicted"/>